<dbReference type="Gene3D" id="1.10.4020.10">
    <property type="entry name" value="DNA breaking-rejoining enzymes"/>
    <property type="match status" value="1"/>
</dbReference>
<organism evidence="2 3">
    <name type="scientific">Pygocentrus nattereri</name>
    <name type="common">Red-bellied piranha</name>
    <dbReference type="NCBI Taxonomy" id="42514"/>
    <lineage>
        <taxon>Eukaryota</taxon>
        <taxon>Metazoa</taxon>
        <taxon>Chordata</taxon>
        <taxon>Craniata</taxon>
        <taxon>Vertebrata</taxon>
        <taxon>Euteleostomi</taxon>
        <taxon>Actinopterygii</taxon>
        <taxon>Neopterygii</taxon>
        <taxon>Teleostei</taxon>
        <taxon>Ostariophysi</taxon>
        <taxon>Characiformes</taxon>
        <taxon>Characoidei</taxon>
        <taxon>Pygocentrus</taxon>
    </lineage>
</organism>
<reference evidence="2 3" key="1">
    <citation type="submission" date="2020-10" db="EMBL/GenBank/DDBJ databases">
        <title>Pygocentrus nattereri (red-bellied piranha) genome, fPygNat1, primary haplotype.</title>
        <authorList>
            <person name="Myers G."/>
            <person name="Meyer A."/>
            <person name="Karagic N."/>
            <person name="Pippel M."/>
            <person name="Winkler S."/>
            <person name="Tracey A."/>
            <person name="Wood J."/>
            <person name="Formenti G."/>
            <person name="Howe K."/>
            <person name="Fedrigo O."/>
            <person name="Jarvis E.D."/>
        </authorList>
    </citation>
    <scope>NUCLEOTIDE SEQUENCE [LARGE SCALE GENOMIC DNA]</scope>
</reference>
<reference evidence="2" key="2">
    <citation type="submission" date="2025-08" db="UniProtKB">
        <authorList>
            <consortium name="Ensembl"/>
        </authorList>
    </citation>
    <scope>IDENTIFICATION</scope>
</reference>
<dbReference type="Ensembl" id="ENSPNAT00000066450.1">
    <property type="protein sequence ID" value="ENSPNAP00000041981.1"/>
    <property type="gene ID" value="ENSPNAG00000034924.1"/>
</dbReference>
<proteinExistence type="predicted"/>
<feature type="domain" description="SCAN box" evidence="1">
    <location>
        <begin position="77"/>
        <end position="153"/>
    </location>
</feature>
<dbReference type="GeneTree" id="ENSGT00940000159113"/>
<dbReference type="PANTHER" id="PTHR46888">
    <property type="entry name" value="ZINC KNUCKLE DOMAINCONTAINING PROTEIN-RELATED"/>
    <property type="match status" value="1"/>
</dbReference>
<name>A0AAR2IWM4_PYGNA</name>
<dbReference type="InterPro" id="IPR003309">
    <property type="entry name" value="SCAN_dom"/>
</dbReference>
<reference evidence="2" key="3">
    <citation type="submission" date="2025-09" db="UniProtKB">
        <authorList>
            <consortium name="Ensembl"/>
        </authorList>
    </citation>
    <scope>IDENTIFICATION</scope>
</reference>
<evidence type="ECO:0000259" key="1">
    <source>
        <dbReference type="PROSITE" id="PS50804"/>
    </source>
</evidence>
<dbReference type="Proteomes" id="UP001501920">
    <property type="component" value="Chromosome 2"/>
</dbReference>
<accession>A0AAR2IWM4</accession>
<dbReference type="SMART" id="SM00431">
    <property type="entry name" value="SCAN"/>
    <property type="match status" value="1"/>
</dbReference>
<evidence type="ECO:0000313" key="2">
    <source>
        <dbReference type="Ensembl" id="ENSPNAP00000041981.1"/>
    </source>
</evidence>
<dbReference type="Pfam" id="PF02023">
    <property type="entry name" value="SCAN"/>
    <property type="match status" value="1"/>
</dbReference>
<dbReference type="SUPFAM" id="SSF47353">
    <property type="entry name" value="Retrovirus capsid dimerization domain-like"/>
    <property type="match status" value="1"/>
</dbReference>
<protein>
    <recommendedName>
        <fullName evidence="1">SCAN box domain-containing protein</fullName>
    </recommendedName>
</protein>
<keyword evidence="3" id="KW-1185">Reference proteome</keyword>
<dbReference type="PROSITE" id="PS50804">
    <property type="entry name" value="SCAN_BOX"/>
    <property type="match status" value="1"/>
</dbReference>
<dbReference type="AlphaFoldDB" id="A0AAR2IWM4"/>
<dbReference type="PANTHER" id="PTHR46888:SF1">
    <property type="entry name" value="RIBONUCLEASE H"/>
    <property type="match status" value="1"/>
</dbReference>
<dbReference type="InterPro" id="IPR038269">
    <property type="entry name" value="SCAN_sf"/>
</dbReference>
<evidence type="ECO:0000313" key="3">
    <source>
        <dbReference type="Proteomes" id="UP001501920"/>
    </source>
</evidence>
<sequence length="174" mass="20387">MPTLKETDDIEHFLTTFERLAQAAQWPVESWALHLIPLLEGKARAAYVAMDAEDACDYQKVKSAVLRKYEINKETYRQRFRDGAVRANETPRELYTRLKGLYEKWMTPREKTKEQIGDTIIMEQYLKMVNPELRSWIIERSPTSTDQAVTLAEAYIAARQAEGKFRSRITLKLW</sequence>